<evidence type="ECO:0000313" key="3">
    <source>
        <dbReference type="Proteomes" id="UP000467841"/>
    </source>
</evidence>
<sequence>MTNGNVWRRLVTCFSSLKLYLKLLCLVVTVFVLLQISSFQITQHSLSFPPALWTYLEQQPQQVSHNETACLMEKLRESVTFLPLKDLRFSSKPLEGHTWFMSSLDDNQTKGEAQFQEFPSDSSKGRLLCLKGVDKHDGSWNYYAMAWPEALPFNSTLQDGLTFVSYNQYDYGNLWHGLTAVVPFVAWSLRNQCEKPQRWVLYHKGEIRYGMGNWLSEILKATYGREPKFLRFVDENKPVCFEKAVVMRHNEGGMSRERRIEVFDLIRTKARNYCNISSSETSKPRIGMTLLMRTGPRSFKNESAVINVFRGECERVDGCEVKELVKLVYKWGANWSGMRHEGSWHDPVGETCQFPDTDRRCMSLVYKNAMIGYNETYFGEWARSVLGRLALERSMRSSNATAVMFPRPGFLTNPTPSFPQFPRPGFLTNPTPGFLSFQDLVFLPIQDPVFLSFQDRFFKQSNTRFPNQSNTRFPNQSNTRLSSVSGQGFPNNPTPLPQYPNPGFPSNPTPVFLNFPRRTLNFQIPVFQAIQHPLFLSFPLLTLNFQIPVFQAIQHPLFLNFSLLSLNFKNPFTLSSLLQRLDRPPTTSSPFL</sequence>
<name>A0A6D2J879_9BRAS</name>
<accession>A0A6D2J879</accession>
<evidence type="ECO:0000313" key="2">
    <source>
        <dbReference type="EMBL" id="CAA7037747.1"/>
    </source>
</evidence>
<comment type="caution">
    <text evidence="2">The sequence shown here is derived from an EMBL/GenBank/DDBJ whole genome shotgun (WGS) entry which is preliminary data.</text>
</comment>
<keyword evidence="3" id="KW-1185">Reference proteome</keyword>
<gene>
    <name evidence="2" type="ORF">MERR_LOCUS24982</name>
</gene>
<reference evidence="2" key="1">
    <citation type="submission" date="2020-01" db="EMBL/GenBank/DDBJ databases">
        <authorList>
            <person name="Mishra B."/>
        </authorList>
    </citation>
    <scope>NUCLEOTIDE SEQUENCE [LARGE SCALE GENOMIC DNA]</scope>
</reference>
<protein>
    <submittedName>
        <fullName evidence="2">Uncharacterized protein</fullName>
    </submittedName>
</protein>
<dbReference type="EMBL" id="CACVBM020001181">
    <property type="protein sequence ID" value="CAA7037747.1"/>
    <property type="molecule type" value="Genomic_DNA"/>
</dbReference>
<feature type="region of interest" description="Disordered" evidence="1">
    <location>
        <begin position="464"/>
        <end position="494"/>
    </location>
</feature>
<dbReference type="OrthoDB" id="529273at2759"/>
<evidence type="ECO:0000256" key="1">
    <source>
        <dbReference type="SAM" id="MobiDB-lite"/>
    </source>
</evidence>
<organism evidence="2 3">
    <name type="scientific">Microthlaspi erraticum</name>
    <dbReference type="NCBI Taxonomy" id="1685480"/>
    <lineage>
        <taxon>Eukaryota</taxon>
        <taxon>Viridiplantae</taxon>
        <taxon>Streptophyta</taxon>
        <taxon>Embryophyta</taxon>
        <taxon>Tracheophyta</taxon>
        <taxon>Spermatophyta</taxon>
        <taxon>Magnoliopsida</taxon>
        <taxon>eudicotyledons</taxon>
        <taxon>Gunneridae</taxon>
        <taxon>Pentapetalae</taxon>
        <taxon>rosids</taxon>
        <taxon>malvids</taxon>
        <taxon>Brassicales</taxon>
        <taxon>Brassicaceae</taxon>
        <taxon>Coluteocarpeae</taxon>
        <taxon>Microthlaspi</taxon>
    </lineage>
</organism>
<feature type="compositionally biased region" description="Polar residues" evidence="1">
    <location>
        <begin position="464"/>
        <end position="491"/>
    </location>
</feature>
<dbReference type="Proteomes" id="UP000467841">
    <property type="component" value="Unassembled WGS sequence"/>
</dbReference>
<dbReference type="AlphaFoldDB" id="A0A6D2J879"/>
<proteinExistence type="predicted"/>